<accession>A0A2B7Z1K9</accession>
<evidence type="ECO:0000313" key="4">
    <source>
        <dbReference type="Proteomes" id="UP000224634"/>
    </source>
</evidence>
<keyword evidence="1" id="KW-1133">Transmembrane helix</keyword>
<keyword evidence="1" id="KW-0472">Membrane</keyword>
<evidence type="ECO:0000256" key="2">
    <source>
        <dbReference type="SAM" id="SignalP"/>
    </source>
</evidence>
<organism evidence="3 4">
    <name type="scientific">Polytolypa hystricis (strain UAMH7299)</name>
    <dbReference type="NCBI Taxonomy" id="1447883"/>
    <lineage>
        <taxon>Eukaryota</taxon>
        <taxon>Fungi</taxon>
        <taxon>Dikarya</taxon>
        <taxon>Ascomycota</taxon>
        <taxon>Pezizomycotina</taxon>
        <taxon>Eurotiomycetes</taxon>
        <taxon>Eurotiomycetidae</taxon>
        <taxon>Onygenales</taxon>
        <taxon>Onygenales incertae sedis</taxon>
        <taxon>Polytolypa</taxon>
    </lineage>
</organism>
<dbReference type="Proteomes" id="UP000224634">
    <property type="component" value="Unassembled WGS sequence"/>
</dbReference>
<evidence type="ECO:0000313" key="3">
    <source>
        <dbReference type="EMBL" id="PGH27290.1"/>
    </source>
</evidence>
<feature type="signal peptide" evidence="2">
    <location>
        <begin position="1"/>
        <end position="18"/>
    </location>
</feature>
<dbReference type="EMBL" id="PDNA01000008">
    <property type="protein sequence ID" value="PGH27290.1"/>
    <property type="molecule type" value="Genomic_DNA"/>
</dbReference>
<evidence type="ECO:0000256" key="1">
    <source>
        <dbReference type="SAM" id="Phobius"/>
    </source>
</evidence>
<feature type="transmembrane region" description="Helical" evidence="1">
    <location>
        <begin position="231"/>
        <end position="254"/>
    </location>
</feature>
<evidence type="ECO:0008006" key="5">
    <source>
        <dbReference type="Google" id="ProtNLM"/>
    </source>
</evidence>
<feature type="chain" id="PRO_5012654253" description="Peptidyl-tRNA hydrolase" evidence="2">
    <location>
        <begin position="19"/>
        <end position="259"/>
    </location>
</feature>
<name>A0A2B7Z1K9_POLH7</name>
<protein>
    <recommendedName>
        <fullName evidence="5">Peptidyl-tRNA hydrolase</fullName>
    </recommendedName>
</protein>
<reference evidence="3 4" key="1">
    <citation type="submission" date="2017-10" db="EMBL/GenBank/DDBJ databases">
        <title>Comparative genomics in systemic dimorphic fungi from Ajellomycetaceae.</title>
        <authorList>
            <person name="Munoz J.F."/>
            <person name="Mcewen J.G."/>
            <person name="Clay O.K."/>
            <person name="Cuomo C.A."/>
        </authorList>
    </citation>
    <scope>NUCLEOTIDE SEQUENCE [LARGE SCALE GENOMIC DNA]</scope>
    <source>
        <strain evidence="3 4">UAMH7299</strain>
    </source>
</reference>
<dbReference type="AlphaFoldDB" id="A0A2B7Z1K9"/>
<sequence length="259" mass="28064">MRLSPTLVLLSAVAAAAAQEQVPLKDQLQGWLEKAKSLIPTAVASVSGSVSSAASNAATAAASTASSSGNVHEKDVVPIKLSNYEAVFGPASPDASQSEREWLVYITGGNKTCFGQCGRADEAWENALPLFSADPTSPSLGKIDCENEKILCNVWSTGPPMLWHIQRPLQSAPGELRGETPIHRVRMNYTTVTADDIYKVHSEKLWEEKAAFEGAFHPFDGWLAEYNLNYLIGYLVFGLSVVPSWLFMIGISFVSRTIM</sequence>
<keyword evidence="2" id="KW-0732">Signal</keyword>
<dbReference type="OrthoDB" id="1733656at2759"/>
<keyword evidence="1" id="KW-0812">Transmembrane</keyword>
<dbReference type="STRING" id="1447883.A0A2B7Z1K9"/>
<proteinExistence type="predicted"/>
<comment type="caution">
    <text evidence="3">The sequence shown here is derived from an EMBL/GenBank/DDBJ whole genome shotgun (WGS) entry which is preliminary data.</text>
</comment>
<gene>
    <name evidence="3" type="ORF">AJ80_01000</name>
</gene>
<keyword evidence="4" id="KW-1185">Reference proteome</keyword>